<dbReference type="OrthoDB" id="996955at2759"/>
<dbReference type="PANTHER" id="PTHR31234">
    <property type="entry name" value="LATE EMBRYOGENESIS ABUNDANT (LEA) HYDROXYPROLINE-RICH GLYCOPROTEIN FAMILY"/>
    <property type="match status" value="1"/>
</dbReference>
<keyword evidence="2 4" id="KW-0472">Membrane</keyword>
<feature type="transmembrane region" description="Helical" evidence="4">
    <location>
        <begin position="86"/>
        <end position="109"/>
    </location>
</feature>
<accession>A0A6P6BAI2</accession>
<name>A0A6P6BAI2_DURZI</name>
<dbReference type="AlphaFoldDB" id="A0A6P6BAI2"/>
<dbReference type="KEGG" id="dzi:111316408"/>
<dbReference type="InterPro" id="IPR044839">
    <property type="entry name" value="NDR1-like"/>
</dbReference>
<sequence>MEERVAPSAKDPHLQSSRPEPTPSNNNDGLSLQLAPPPGKPLATYIVQIPKDQIYRIPPPENARVVESYRQAAVQAKKKKRPFRTYLIWIAIVLVVIGIMIGVTLTLIYHSFTPKAPVFSVSKLHVKQHKDGSPPTYDVTLKVKNPNEKMGIKYGSVADDAELTFWTKKLGFGQFPSMYQNSGDSNVVHVKLDGPEDQSVPPNVQRSMNDKKPKHEISLVLKFNSPLLLNVWIFKMWSRDMDVKCKFRVSTMGKGTKILNEHCMTNLSN</sequence>
<evidence type="ECO:0000313" key="6">
    <source>
        <dbReference type="RefSeq" id="XP_022774104.1"/>
    </source>
</evidence>
<proteinExistence type="predicted"/>
<evidence type="ECO:0000256" key="2">
    <source>
        <dbReference type="ARBA" id="ARBA00023136"/>
    </source>
</evidence>
<reference evidence="6" key="1">
    <citation type="submission" date="2025-08" db="UniProtKB">
        <authorList>
            <consortium name="RefSeq"/>
        </authorList>
    </citation>
    <scope>IDENTIFICATION</scope>
    <source>
        <tissue evidence="6">Fruit stalk</tissue>
    </source>
</reference>
<keyword evidence="5" id="KW-1185">Reference proteome</keyword>
<feature type="compositionally biased region" description="Basic and acidic residues" evidence="3">
    <location>
        <begin position="1"/>
        <end position="13"/>
    </location>
</feature>
<gene>
    <name evidence="6" type="primary">LOC111316408</name>
</gene>
<evidence type="ECO:0000256" key="3">
    <source>
        <dbReference type="SAM" id="MobiDB-lite"/>
    </source>
</evidence>
<feature type="compositionally biased region" description="Polar residues" evidence="3">
    <location>
        <begin position="14"/>
        <end position="30"/>
    </location>
</feature>
<dbReference type="GO" id="GO:0005886">
    <property type="term" value="C:plasma membrane"/>
    <property type="evidence" value="ECO:0007669"/>
    <property type="project" value="TreeGrafter"/>
</dbReference>
<evidence type="ECO:0000313" key="5">
    <source>
        <dbReference type="Proteomes" id="UP000515121"/>
    </source>
</evidence>
<keyword evidence="4" id="KW-0812">Transmembrane</keyword>
<dbReference type="PANTHER" id="PTHR31234:SF68">
    <property type="entry name" value="EXPRESSED PROTEIN"/>
    <property type="match status" value="1"/>
</dbReference>
<evidence type="ECO:0000256" key="1">
    <source>
        <dbReference type="ARBA" id="ARBA00004370"/>
    </source>
</evidence>
<dbReference type="GeneID" id="111316408"/>
<comment type="subcellular location">
    <subcellularLocation>
        <location evidence="1">Membrane</location>
    </subcellularLocation>
</comment>
<evidence type="ECO:0000256" key="4">
    <source>
        <dbReference type="SAM" id="Phobius"/>
    </source>
</evidence>
<feature type="region of interest" description="Disordered" evidence="3">
    <location>
        <begin position="1"/>
        <end position="36"/>
    </location>
</feature>
<dbReference type="RefSeq" id="XP_022774104.1">
    <property type="nucleotide sequence ID" value="XM_022918369.1"/>
</dbReference>
<organism evidence="5 6">
    <name type="scientific">Durio zibethinus</name>
    <name type="common">Durian</name>
    <dbReference type="NCBI Taxonomy" id="66656"/>
    <lineage>
        <taxon>Eukaryota</taxon>
        <taxon>Viridiplantae</taxon>
        <taxon>Streptophyta</taxon>
        <taxon>Embryophyta</taxon>
        <taxon>Tracheophyta</taxon>
        <taxon>Spermatophyta</taxon>
        <taxon>Magnoliopsida</taxon>
        <taxon>eudicotyledons</taxon>
        <taxon>Gunneridae</taxon>
        <taxon>Pentapetalae</taxon>
        <taxon>rosids</taxon>
        <taxon>malvids</taxon>
        <taxon>Malvales</taxon>
        <taxon>Malvaceae</taxon>
        <taxon>Helicteroideae</taxon>
        <taxon>Durio</taxon>
    </lineage>
</organism>
<keyword evidence="4" id="KW-1133">Transmembrane helix</keyword>
<dbReference type="Proteomes" id="UP000515121">
    <property type="component" value="Unplaced"/>
</dbReference>
<protein>
    <submittedName>
        <fullName evidence="6">NDR1/HIN1-like protein 13</fullName>
    </submittedName>
</protein>
<dbReference type="GO" id="GO:0098542">
    <property type="term" value="P:defense response to other organism"/>
    <property type="evidence" value="ECO:0007669"/>
    <property type="project" value="InterPro"/>
</dbReference>